<dbReference type="Proteomes" id="UP000438429">
    <property type="component" value="Unassembled WGS sequence"/>
</dbReference>
<proteinExistence type="predicted"/>
<dbReference type="EMBL" id="VEVO01000005">
    <property type="protein sequence ID" value="KAF0042076.1"/>
    <property type="molecule type" value="Genomic_DNA"/>
</dbReference>
<sequence>MAAFAAAVDAVNVLSCCFPVFLCWNTKAVQRTDVDPGLHVVSTAVHSGWCPLRCCHTPLRHPDWISSESHAMAAVGNMWCHSGSSRIFV</sequence>
<protein>
    <submittedName>
        <fullName evidence="1">Uncharacterized protein</fullName>
    </submittedName>
</protein>
<evidence type="ECO:0000313" key="1">
    <source>
        <dbReference type="EMBL" id="KAF0042076.1"/>
    </source>
</evidence>
<evidence type="ECO:0000313" key="2">
    <source>
        <dbReference type="Proteomes" id="UP000438429"/>
    </source>
</evidence>
<reference evidence="1 2" key="1">
    <citation type="submission" date="2019-06" db="EMBL/GenBank/DDBJ databases">
        <title>Draft genomes of female and male turbot (Scophthalmus maximus).</title>
        <authorList>
            <person name="Xu H."/>
            <person name="Xu X.-W."/>
            <person name="Shao C."/>
            <person name="Chen S."/>
        </authorList>
    </citation>
    <scope>NUCLEOTIDE SEQUENCE [LARGE SCALE GENOMIC DNA]</scope>
    <source>
        <strain evidence="1">Ysfricsl-2016a</strain>
        <tissue evidence="1">Blood</tissue>
    </source>
</reference>
<accession>A0A6A4T3K3</accession>
<organism evidence="1 2">
    <name type="scientific">Scophthalmus maximus</name>
    <name type="common">Turbot</name>
    <name type="synonym">Psetta maxima</name>
    <dbReference type="NCBI Taxonomy" id="52904"/>
    <lineage>
        <taxon>Eukaryota</taxon>
        <taxon>Metazoa</taxon>
        <taxon>Chordata</taxon>
        <taxon>Craniata</taxon>
        <taxon>Vertebrata</taxon>
        <taxon>Euteleostomi</taxon>
        <taxon>Actinopterygii</taxon>
        <taxon>Neopterygii</taxon>
        <taxon>Teleostei</taxon>
        <taxon>Neoteleostei</taxon>
        <taxon>Acanthomorphata</taxon>
        <taxon>Carangaria</taxon>
        <taxon>Pleuronectiformes</taxon>
        <taxon>Pleuronectoidei</taxon>
        <taxon>Scophthalmidae</taxon>
        <taxon>Scophthalmus</taxon>
    </lineage>
</organism>
<dbReference type="AlphaFoldDB" id="A0A6A4T3K3"/>
<comment type="caution">
    <text evidence="1">The sequence shown here is derived from an EMBL/GenBank/DDBJ whole genome shotgun (WGS) entry which is preliminary data.</text>
</comment>
<name>A0A6A4T3K3_SCOMX</name>
<gene>
    <name evidence="1" type="ORF">F2P81_005608</name>
</gene>